<evidence type="ECO:0000259" key="1">
    <source>
        <dbReference type="PROSITE" id="PS50995"/>
    </source>
</evidence>
<evidence type="ECO:0000313" key="3">
    <source>
        <dbReference type="Proteomes" id="UP000282674"/>
    </source>
</evidence>
<sequence>MTVPQEAGATDAREQLIEEFGQVMQEFQRSTDTLDQRVADRLGLNRTDLRCLELLFGPAPMSPGELAAAAGLTTGGVTTAIDRLERSGYATRVRDTADRRRVTVQPTEKSYAMVAEIFAPIAQEGAVYLRELDAADLTRMIDFLRFATRRHHDHAERLARG</sequence>
<feature type="domain" description="HTH marR-type" evidence="1">
    <location>
        <begin position="13"/>
        <end position="149"/>
    </location>
</feature>
<dbReference type="SMART" id="SM00347">
    <property type="entry name" value="HTH_MARR"/>
    <property type="match status" value="1"/>
</dbReference>
<dbReference type="PROSITE" id="PS50995">
    <property type="entry name" value="HTH_MARR_2"/>
    <property type="match status" value="1"/>
</dbReference>
<comment type="caution">
    <text evidence="2">The sequence shown here is derived from an EMBL/GenBank/DDBJ whole genome shotgun (WGS) entry which is preliminary data.</text>
</comment>
<dbReference type="AlphaFoldDB" id="A0A3M2MIW0"/>
<evidence type="ECO:0000313" key="2">
    <source>
        <dbReference type="EMBL" id="RMI47288.1"/>
    </source>
</evidence>
<dbReference type="InterPro" id="IPR039422">
    <property type="entry name" value="MarR/SlyA-like"/>
</dbReference>
<name>A0A3M2MIW0_9ACTN</name>
<dbReference type="GO" id="GO:0006950">
    <property type="term" value="P:response to stress"/>
    <property type="evidence" value="ECO:0007669"/>
    <property type="project" value="TreeGrafter"/>
</dbReference>
<accession>A0A3M2MIW0</accession>
<dbReference type="InterPro" id="IPR000835">
    <property type="entry name" value="HTH_MarR-typ"/>
</dbReference>
<dbReference type="SUPFAM" id="SSF46785">
    <property type="entry name" value="Winged helix' DNA-binding domain"/>
    <property type="match status" value="1"/>
</dbReference>
<protein>
    <submittedName>
        <fullName evidence="2">MarR family transcriptional regulator</fullName>
    </submittedName>
</protein>
<dbReference type="RefSeq" id="WP_122192854.1">
    <property type="nucleotide sequence ID" value="NZ_JBHSKC010000008.1"/>
</dbReference>
<dbReference type="EMBL" id="RFFG01000004">
    <property type="protein sequence ID" value="RMI47288.1"/>
    <property type="molecule type" value="Genomic_DNA"/>
</dbReference>
<dbReference type="PRINTS" id="PR00598">
    <property type="entry name" value="HTHMARR"/>
</dbReference>
<gene>
    <name evidence="2" type="ORF">EBO15_03635</name>
</gene>
<dbReference type="PANTHER" id="PTHR33164">
    <property type="entry name" value="TRANSCRIPTIONAL REGULATOR, MARR FAMILY"/>
    <property type="match status" value="1"/>
</dbReference>
<dbReference type="PANTHER" id="PTHR33164:SF106">
    <property type="entry name" value="TRANSCRIPTIONAL REGULATORY PROTEIN"/>
    <property type="match status" value="1"/>
</dbReference>
<reference evidence="2 3" key="1">
    <citation type="submission" date="2018-10" db="EMBL/GenBank/DDBJ databases">
        <title>Isolation from soil.</title>
        <authorList>
            <person name="Hu J."/>
        </authorList>
    </citation>
    <scope>NUCLEOTIDE SEQUENCE [LARGE SCALE GENOMIC DNA]</scope>
    <source>
        <strain evidence="2 3">NEAU-Ht49</strain>
    </source>
</reference>
<dbReference type="Proteomes" id="UP000282674">
    <property type="component" value="Unassembled WGS sequence"/>
</dbReference>
<dbReference type="GO" id="GO:0003700">
    <property type="term" value="F:DNA-binding transcription factor activity"/>
    <property type="evidence" value="ECO:0007669"/>
    <property type="project" value="InterPro"/>
</dbReference>
<keyword evidence="3" id="KW-1185">Reference proteome</keyword>
<dbReference type="Pfam" id="PF01047">
    <property type="entry name" value="MarR"/>
    <property type="match status" value="1"/>
</dbReference>
<dbReference type="InterPro" id="IPR036388">
    <property type="entry name" value="WH-like_DNA-bd_sf"/>
</dbReference>
<dbReference type="OrthoDB" id="3173926at2"/>
<proteinExistence type="predicted"/>
<dbReference type="InterPro" id="IPR036390">
    <property type="entry name" value="WH_DNA-bd_sf"/>
</dbReference>
<dbReference type="Gene3D" id="1.10.10.10">
    <property type="entry name" value="Winged helix-like DNA-binding domain superfamily/Winged helix DNA-binding domain"/>
    <property type="match status" value="1"/>
</dbReference>
<organism evidence="2 3">
    <name type="scientific">Actinomadura harenae</name>
    <dbReference type="NCBI Taxonomy" id="2483351"/>
    <lineage>
        <taxon>Bacteria</taxon>
        <taxon>Bacillati</taxon>
        <taxon>Actinomycetota</taxon>
        <taxon>Actinomycetes</taxon>
        <taxon>Streptosporangiales</taxon>
        <taxon>Thermomonosporaceae</taxon>
        <taxon>Actinomadura</taxon>
    </lineage>
</organism>